<evidence type="ECO:0000313" key="2">
    <source>
        <dbReference type="Proteomes" id="UP000253153"/>
    </source>
</evidence>
<keyword evidence="2" id="KW-1185">Reference proteome</keyword>
<dbReference type="AlphaFoldDB" id="A0A366S945"/>
<dbReference type="OrthoDB" id="5354164at2759"/>
<evidence type="ECO:0000313" key="1">
    <source>
        <dbReference type="EMBL" id="RBR25512.1"/>
    </source>
</evidence>
<organism evidence="1 2">
    <name type="scientific">Fusarium coffeatum</name>
    <dbReference type="NCBI Taxonomy" id="231269"/>
    <lineage>
        <taxon>Eukaryota</taxon>
        <taxon>Fungi</taxon>
        <taxon>Dikarya</taxon>
        <taxon>Ascomycota</taxon>
        <taxon>Pezizomycotina</taxon>
        <taxon>Sordariomycetes</taxon>
        <taxon>Hypocreomycetidae</taxon>
        <taxon>Hypocreales</taxon>
        <taxon>Nectriaceae</taxon>
        <taxon>Fusarium</taxon>
        <taxon>Fusarium incarnatum-equiseti species complex</taxon>
    </lineage>
</organism>
<name>A0A366S945_9HYPO</name>
<proteinExistence type="predicted"/>
<gene>
    <name evidence="1" type="ORF">FIESC28_01750</name>
</gene>
<comment type="caution">
    <text evidence="1">The sequence shown here is derived from an EMBL/GenBank/DDBJ whole genome shotgun (WGS) entry which is preliminary data.</text>
</comment>
<dbReference type="RefSeq" id="XP_031020103.1">
    <property type="nucleotide sequence ID" value="XM_031155900.1"/>
</dbReference>
<reference evidence="1 2" key="1">
    <citation type="submission" date="2018-06" db="EMBL/GenBank/DDBJ databases">
        <title>Fusarium incarnatum-equiseti species complex species 28.</title>
        <authorList>
            <person name="Gardiner D.M."/>
        </authorList>
    </citation>
    <scope>NUCLEOTIDE SEQUENCE [LARGE SCALE GENOMIC DNA]</scope>
    <source>
        <strain evidence="1 2">FIESC_28</strain>
    </source>
</reference>
<dbReference type="Proteomes" id="UP000253153">
    <property type="component" value="Unassembled WGS sequence"/>
</dbReference>
<protein>
    <submittedName>
        <fullName evidence="1">Uncharacterized protein</fullName>
    </submittedName>
</protein>
<dbReference type="GeneID" id="41991196"/>
<sequence length="930" mass="103414">MQSCTLKPTSEVTVAAANINFDFCLVKYEAPEEYRPIGELLSESRKENAEAGTSHVTARRLAALFDGICPDTPNLIRAYGERASEISKKAHSREIEEYSTSMFGSYAGIDATSIWAAATSSRGRMNGAIHVHLLACVLALMFNATEAISIWIELADERRKAIAKSWEQEEDIPFSTVAAAVQQGLSRSQIAEWDASARAWLQTADSTMVNKQTQLRLILKNVNLTLGPDTMVYYSVVKTWEKTLRTMERLVSGVPQEVQDGSAILGLAAWHIYPDIHVFGIRNVQVCMNDPLVAPGGVLSLGCSPSATTPLSGVTWSLSLAHLRSYGQPVKRHGTFKSDPNLISFNDLLLITLGCILSRWGVPTDDTATMGAIKIISLIPGDPSHRLPSQKPVPLLGRLSQTVEGLRLLSEAARKLPYDKETLLPFINLGRNRTQFIPRRTYINRMTQGFIRPFFGLTQVDILLQSIQHADGRIEFLRRMAAKSEELQKHTCIIQYADQVDRDHKVFSFATVFGHSSDSSIQDQAALAKKHNASHTRWIHPLMIDTVITKDTVLENTDYFLYSPSPAPHLTCTLNPKRSAECDLQLWYGKPELAAIYIFRDQQLPHTNSPSITYVDLLWCLEYDLLTPEQCLLQAHDGVTETLRSLAVAHNDGFRTISEPVIQLDTLSKPWIDANCMSELLSNEQPSLHDPRSGSLRTISIFSYLVAGHDILPTKIPGNIIGISMGNSMFVPKQLLCDPLTVGNKSAFTRILGNIGKPGFVMFFSVEEPELPPPDNTFWRVAKAQKFDGAAVDLFRNTSMHLSFTNWERPLEGYSYRGSQDVQMTLMECVISIREGGKWIGDVDVIPALNSSAIYRLGSRSLCDHLDSEPPDAYMTSIESWDELRDCHAGNVVVRANGNWLARLATTAYLSQYAERAQGNITRITGLDWG</sequence>
<dbReference type="EMBL" id="QKXC01000038">
    <property type="protein sequence ID" value="RBR25512.1"/>
    <property type="molecule type" value="Genomic_DNA"/>
</dbReference>
<accession>A0A366S945</accession>